<accession>A0ABT1HZV6</accession>
<dbReference type="Proteomes" id="UP001205311">
    <property type="component" value="Unassembled WGS sequence"/>
</dbReference>
<name>A0ABT1HZV6_STRSD</name>
<organism evidence="3 4">
    <name type="scientific">Streptoalloteichus tenebrarius (strain ATCC 17920 / DSM 40477 / JCM 4838 / CBS 697.72 / NBRC 16177 / NCIMB 11028 / NRRL B-12390 / A12253. 1 / ISP 5477)</name>
    <name type="common">Streptomyces tenebrarius</name>
    <dbReference type="NCBI Taxonomy" id="1933"/>
    <lineage>
        <taxon>Bacteria</taxon>
        <taxon>Bacillati</taxon>
        <taxon>Actinomycetota</taxon>
        <taxon>Actinomycetes</taxon>
        <taxon>Pseudonocardiales</taxon>
        <taxon>Pseudonocardiaceae</taxon>
        <taxon>Streptoalloteichus</taxon>
    </lineage>
</organism>
<feature type="short sequence motif" description="Histidine triad motif" evidence="1">
    <location>
        <begin position="124"/>
        <end position="128"/>
    </location>
</feature>
<dbReference type="PROSITE" id="PS51084">
    <property type="entry name" value="HIT_2"/>
    <property type="match status" value="1"/>
</dbReference>
<sequence length="165" mass="17652">MDLGRVRVPPLASEVMSERVELPTTVNGECVFCAIAHGRAEASVVHDDGELLGIVDLRPVTTGHLLVLPREHAVGLGDLPPDVGARMFRVAQRLAGALRRSELRCEGVNLFLADGAAAGQEIPHVHLHVFPRHAGDGFRLSADLRVRPRDELDGIASAVRAALNG</sequence>
<dbReference type="Pfam" id="PF01230">
    <property type="entry name" value="HIT"/>
    <property type="match status" value="1"/>
</dbReference>
<dbReference type="PROSITE" id="PS00892">
    <property type="entry name" value="HIT_1"/>
    <property type="match status" value="1"/>
</dbReference>
<evidence type="ECO:0000313" key="3">
    <source>
        <dbReference type="EMBL" id="MCP2261049.1"/>
    </source>
</evidence>
<evidence type="ECO:0000256" key="1">
    <source>
        <dbReference type="PROSITE-ProRule" id="PRU00464"/>
    </source>
</evidence>
<evidence type="ECO:0000313" key="4">
    <source>
        <dbReference type="Proteomes" id="UP001205311"/>
    </source>
</evidence>
<reference evidence="3 4" key="1">
    <citation type="submission" date="2022-06" db="EMBL/GenBank/DDBJ databases">
        <title>Genomic Encyclopedia of Archaeal and Bacterial Type Strains, Phase II (KMG-II): from individual species to whole genera.</title>
        <authorList>
            <person name="Goeker M."/>
        </authorList>
    </citation>
    <scope>NUCLEOTIDE SEQUENCE [LARGE SCALE GENOMIC DNA]</scope>
    <source>
        <strain evidence="3 4">DSM 40477</strain>
    </source>
</reference>
<dbReference type="GO" id="GO:0016787">
    <property type="term" value="F:hydrolase activity"/>
    <property type="evidence" value="ECO:0007669"/>
    <property type="project" value="UniProtKB-KW"/>
</dbReference>
<protein>
    <submittedName>
        <fullName evidence="3">Diadenosine tetraphosphate (Ap4A) hydrolase</fullName>
    </submittedName>
</protein>
<dbReference type="InterPro" id="IPR036265">
    <property type="entry name" value="HIT-like_sf"/>
</dbReference>
<proteinExistence type="predicted"/>
<dbReference type="Gene3D" id="3.30.428.10">
    <property type="entry name" value="HIT-like"/>
    <property type="match status" value="1"/>
</dbReference>
<dbReference type="EMBL" id="JAMTCP010000035">
    <property type="protein sequence ID" value="MCP2261049.1"/>
    <property type="molecule type" value="Genomic_DNA"/>
</dbReference>
<dbReference type="PANTHER" id="PTHR46648:SF1">
    <property type="entry name" value="ADENOSINE 5'-MONOPHOSPHORAMIDASE HNT1"/>
    <property type="match status" value="1"/>
</dbReference>
<keyword evidence="4" id="KW-1185">Reference proteome</keyword>
<dbReference type="InterPro" id="IPR011146">
    <property type="entry name" value="HIT-like"/>
</dbReference>
<feature type="domain" description="HIT" evidence="2">
    <location>
        <begin position="31"/>
        <end position="139"/>
    </location>
</feature>
<gene>
    <name evidence="3" type="ORF">LX15_004769</name>
</gene>
<dbReference type="PRINTS" id="PR00332">
    <property type="entry name" value="HISTRIAD"/>
</dbReference>
<dbReference type="InterPro" id="IPR001310">
    <property type="entry name" value="Histidine_triad_HIT"/>
</dbReference>
<keyword evidence="3" id="KW-0378">Hydrolase</keyword>
<dbReference type="InterPro" id="IPR019808">
    <property type="entry name" value="Histidine_triad_CS"/>
</dbReference>
<evidence type="ECO:0000259" key="2">
    <source>
        <dbReference type="PROSITE" id="PS51084"/>
    </source>
</evidence>
<dbReference type="SUPFAM" id="SSF54197">
    <property type="entry name" value="HIT-like"/>
    <property type="match status" value="1"/>
</dbReference>
<comment type="caution">
    <text evidence="3">The sequence shown here is derived from an EMBL/GenBank/DDBJ whole genome shotgun (WGS) entry which is preliminary data.</text>
</comment>
<dbReference type="PANTHER" id="PTHR46648">
    <property type="entry name" value="HIT FAMILY PROTEIN 1"/>
    <property type="match status" value="1"/>
</dbReference>